<evidence type="ECO:0000256" key="1">
    <source>
        <dbReference type="SAM" id="Phobius"/>
    </source>
</evidence>
<proteinExistence type="predicted"/>
<name>A0A380C7S6_SPOPA</name>
<accession>A0A380C7S6</accession>
<reference evidence="3 4" key="1">
    <citation type="submission" date="2018-06" db="EMBL/GenBank/DDBJ databases">
        <authorList>
            <consortium name="Pathogen Informatics"/>
            <person name="Doyle S."/>
        </authorList>
    </citation>
    <scope>NUCLEOTIDE SEQUENCE [LARGE SCALE GENOMIC DNA]</scope>
    <source>
        <strain evidence="4">ATCC 11859 / DSM 33 / NCIB 8841 / NCTC 4822</strain>
    </source>
</reference>
<gene>
    <name evidence="3" type="ORF">NCTC4822_02324</name>
</gene>
<organism evidence="3 4">
    <name type="scientific">Sporosarcina pasteurii</name>
    <name type="common">Bacillus pasteurii</name>
    <dbReference type="NCBI Taxonomy" id="1474"/>
    <lineage>
        <taxon>Bacteria</taxon>
        <taxon>Bacillati</taxon>
        <taxon>Bacillota</taxon>
        <taxon>Bacilli</taxon>
        <taxon>Bacillales</taxon>
        <taxon>Caryophanaceae</taxon>
        <taxon>Sporosarcina</taxon>
    </lineage>
</organism>
<evidence type="ECO:0000313" key="4">
    <source>
        <dbReference type="Proteomes" id="UP000254519"/>
    </source>
</evidence>
<keyword evidence="1" id="KW-1133">Transmembrane helix</keyword>
<protein>
    <recommendedName>
        <fullName evidence="2">DUF4825 domain-containing protein</fullName>
    </recommendedName>
</protein>
<dbReference type="InterPro" id="IPR032250">
    <property type="entry name" value="DUF4825"/>
</dbReference>
<sequence length="181" mass="21213">MDNRRKVMIAFLIIGIPLFIWIQFFEVPSKVKIGEEKLQQDSTTHEFEKVTQYESPYMGDASNVINLLNELPLNQYKGKIELDPDTLSLLVNYDIHSTEIEHQAKQGVIYNSTAMFALIENIQQINMKFKDKTYSVSRDRVEKWFGTTLVDFKDPKVFKEKVQNPLNEDFSAWFDAYTEEE</sequence>
<keyword evidence="4" id="KW-1185">Reference proteome</keyword>
<dbReference type="RefSeq" id="WP_166739468.1">
    <property type="nucleotide sequence ID" value="NZ_CP038012.1"/>
</dbReference>
<evidence type="ECO:0000313" key="3">
    <source>
        <dbReference type="EMBL" id="SUJ13842.1"/>
    </source>
</evidence>
<dbReference type="EMBL" id="UGYZ01000002">
    <property type="protein sequence ID" value="SUJ13842.1"/>
    <property type="molecule type" value="Genomic_DNA"/>
</dbReference>
<feature type="domain" description="DUF4825" evidence="2">
    <location>
        <begin position="51"/>
        <end position="132"/>
    </location>
</feature>
<keyword evidence="1" id="KW-0812">Transmembrane</keyword>
<dbReference type="AlphaFoldDB" id="A0A380C7S6"/>
<evidence type="ECO:0000259" key="2">
    <source>
        <dbReference type="Pfam" id="PF16107"/>
    </source>
</evidence>
<dbReference type="Pfam" id="PF16107">
    <property type="entry name" value="DUF4825"/>
    <property type="match status" value="1"/>
</dbReference>
<keyword evidence="1" id="KW-0472">Membrane</keyword>
<dbReference type="Proteomes" id="UP000254519">
    <property type="component" value="Unassembled WGS sequence"/>
</dbReference>
<feature type="transmembrane region" description="Helical" evidence="1">
    <location>
        <begin position="7"/>
        <end position="25"/>
    </location>
</feature>